<gene>
    <name evidence="1" type="ORF">RHMOL_Rhmol04G0257300</name>
</gene>
<dbReference type="EMBL" id="CM046391">
    <property type="protein sequence ID" value="KAI8560461.1"/>
    <property type="molecule type" value="Genomic_DNA"/>
</dbReference>
<evidence type="ECO:0000313" key="1">
    <source>
        <dbReference type="EMBL" id="KAI8560461.1"/>
    </source>
</evidence>
<name>A0ACC0P5P7_RHOML</name>
<reference evidence="1" key="1">
    <citation type="submission" date="2022-02" db="EMBL/GenBank/DDBJ databases">
        <title>Plant Genome Project.</title>
        <authorList>
            <person name="Zhang R.-G."/>
        </authorList>
    </citation>
    <scope>NUCLEOTIDE SEQUENCE</scope>
    <source>
        <strain evidence="1">AT1</strain>
    </source>
</reference>
<proteinExistence type="predicted"/>
<protein>
    <submittedName>
        <fullName evidence="1">Uncharacterized protein</fullName>
    </submittedName>
</protein>
<sequence>MLSCQMFHEWFNFLLSNIETESLKNYDINRILQDVVSDHVHRADSPSLTLILDMLIPSLTLILEMLIQLIVHGI</sequence>
<keyword evidence="2" id="KW-1185">Reference proteome</keyword>
<accession>A0ACC0P5P7</accession>
<evidence type="ECO:0000313" key="2">
    <source>
        <dbReference type="Proteomes" id="UP001062846"/>
    </source>
</evidence>
<dbReference type="Proteomes" id="UP001062846">
    <property type="component" value="Chromosome 4"/>
</dbReference>
<organism evidence="1 2">
    <name type="scientific">Rhododendron molle</name>
    <name type="common">Chinese azalea</name>
    <name type="synonym">Azalea mollis</name>
    <dbReference type="NCBI Taxonomy" id="49168"/>
    <lineage>
        <taxon>Eukaryota</taxon>
        <taxon>Viridiplantae</taxon>
        <taxon>Streptophyta</taxon>
        <taxon>Embryophyta</taxon>
        <taxon>Tracheophyta</taxon>
        <taxon>Spermatophyta</taxon>
        <taxon>Magnoliopsida</taxon>
        <taxon>eudicotyledons</taxon>
        <taxon>Gunneridae</taxon>
        <taxon>Pentapetalae</taxon>
        <taxon>asterids</taxon>
        <taxon>Ericales</taxon>
        <taxon>Ericaceae</taxon>
        <taxon>Ericoideae</taxon>
        <taxon>Rhodoreae</taxon>
        <taxon>Rhododendron</taxon>
    </lineage>
</organism>
<comment type="caution">
    <text evidence="1">The sequence shown here is derived from an EMBL/GenBank/DDBJ whole genome shotgun (WGS) entry which is preliminary data.</text>
</comment>